<dbReference type="InterPro" id="IPR015590">
    <property type="entry name" value="Aldehyde_DH_dom"/>
</dbReference>
<dbReference type="STRING" id="81857.IV38_GL000896"/>
<reference evidence="7 8" key="1">
    <citation type="journal article" date="2015" name="Genome Announc.">
        <title>Expanding the biotechnology potential of lactobacilli through comparative genomics of 213 strains and associated genera.</title>
        <authorList>
            <person name="Sun Z."/>
            <person name="Harris H.M."/>
            <person name="McCann A."/>
            <person name="Guo C."/>
            <person name="Argimon S."/>
            <person name="Zhang W."/>
            <person name="Yang X."/>
            <person name="Jeffery I.B."/>
            <person name="Cooney J.C."/>
            <person name="Kagawa T.F."/>
            <person name="Liu W."/>
            <person name="Song Y."/>
            <person name="Salvetti E."/>
            <person name="Wrobel A."/>
            <person name="Rasinkangas P."/>
            <person name="Parkhill J."/>
            <person name="Rea M.C."/>
            <person name="O'Sullivan O."/>
            <person name="Ritari J."/>
            <person name="Douillard F.P."/>
            <person name="Paul Ross R."/>
            <person name="Yang R."/>
            <person name="Briner A.E."/>
            <person name="Felis G.E."/>
            <person name="de Vos W.M."/>
            <person name="Barrangou R."/>
            <person name="Klaenhammer T.R."/>
            <person name="Caufield P.W."/>
            <person name="Cui Y."/>
            <person name="Zhang H."/>
            <person name="O'Toole P.W."/>
        </authorList>
    </citation>
    <scope>NUCLEOTIDE SEQUENCE [LARGE SCALE GENOMIC DNA]</scope>
    <source>
        <strain evidence="5 8">ATCC BAA-66</strain>
        <strain evidence="6 7">DSM 13344</strain>
    </source>
</reference>
<dbReference type="GO" id="GO:0004030">
    <property type="term" value="F:aldehyde dehydrogenase [NAD(P)+] activity"/>
    <property type="evidence" value="ECO:0007669"/>
    <property type="project" value="InterPro"/>
</dbReference>
<dbReference type="InterPro" id="IPR016162">
    <property type="entry name" value="Ald_DH_N"/>
</dbReference>
<comment type="caution">
    <text evidence="6">The sequence shown here is derived from an EMBL/GenBank/DDBJ whole genome shotgun (WGS) entry which is preliminary data.</text>
</comment>
<evidence type="ECO:0000313" key="5">
    <source>
        <dbReference type="EMBL" id="KRN28692.1"/>
    </source>
</evidence>
<evidence type="ECO:0000256" key="3">
    <source>
        <dbReference type="ARBA" id="ARBA00023002"/>
    </source>
</evidence>
<comment type="similarity">
    <text evidence="1">Belongs to the aldehyde dehydrogenase family.</text>
</comment>
<dbReference type="InterPro" id="IPR044148">
    <property type="entry name" value="ALDH_GabD1-like"/>
</dbReference>
<dbReference type="PANTHER" id="PTHR43217:SF2">
    <property type="entry name" value="SUCCINATE-SEMIALDEHYDE DEHYDROGENASE [NADP(+)]"/>
    <property type="match status" value="1"/>
</dbReference>
<dbReference type="InterPro" id="IPR016161">
    <property type="entry name" value="Ald_DH/histidinol_DH"/>
</dbReference>
<proteinExistence type="inferred from homology"/>
<dbReference type="Proteomes" id="UP000051645">
    <property type="component" value="Unassembled WGS sequence"/>
</dbReference>
<dbReference type="Gene3D" id="3.40.309.10">
    <property type="entry name" value="Aldehyde Dehydrogenase, Chain A, domain 2"/>
    <property type="match status" value="1"/>
</dbReference>
<dbReference type="EMBL" id="JQAT01000002">
    <property type="protein sequence ID" value="KRN28692.1"/>
    <property type="molecule type" value="Genomic_DNA"/>
</dbReference>
<evidence type="ECO:0000313" key="7">
    <source>
        <dbReference type="Proteomes" id="UP000051645"/>
    </source>
</evidence>
<dbReference type="AlphaFoldDB" id="A0A0R2FX32"/>
<dbReference type="FunFam" id="3.40.605.10:FF:000012">
    <property type="entry name" value="NAD-dependent succinate-semialdehyde dehydrogenase"/>
    <property type="match status" value="1"/>
</dbReference>
<dbReference type="InterPro" id="IPR047110">
    <property type="entry name" value="GABD/Sad-like"/>
</dbReference>
<evidence type="ECO:0000313" key="8">
    <source>
        <dbReference type="Proteomes" id="UP000051751"/>
    </source>
</evidence>
<dbReference type="PANTHER" id="PTHR43217">
    <property type="entry name" value="SUCCINATE SEMIALDEHYDE DEHYDROGENASE [NAD(P)+] SAD"/>
    <property type="match status" value="1"/>
</dbReference>
<evidence type="ECO:0000256" key="1">
    <source>
        <dbReference type="ARBA" id="ARBA00009986"/>
    </source>
</evidence>
<dbReference type="EMBL" id="JQAZ01000002">
    <property type="protein sequence ID" value="KRN32897.1"/>
    <property type="molecule type" value="Genomic_DNA"/>
</dbReference>
<accession>A0A0R2FX32</accession>
<dbReference type="Pfam" id="PF00171">
    <property type="entry name" value="Aldedh"/>
    <property type="match status" value="1"/>
</dbReference>
<dbReference type="PATRIC" id="fig|81857.3.peg.898"/>
<evidence type="ECO:0000259" key="4">
    <source>
        <dbReference type="Pfam" id="PF00171"/>
    </source>
</evidence>
<feature type="domain" description="Aldehyde dehydrogenase" evidence="4">
    <location>
        <begin position="1"/>
        <end position="445"/>
    </location>
</feature>
<protein>
    <submittedName>
        <fullName evidence="6">Succinate-semialdehyde dehydrogenase NADP</fullName>
    </submittedName>
</protein>
<dbReference type="GO" id="GO:0004777">
    <property type="term" value="F:succinate-semialdehyde dehydrogenase (NAD+) activity"/>
    <property type="evidence" value="ECO:0007669"/>
    <property type="project" value="TreeGrafter"/>
</dbReference>
<name>A0A0R2FX32_9LACO</name>
<sequence length="470" mass="51295">MNPYTNEVLKTFADATDVDIQQALETADGLYHEMKSKPISTRATILHGIAKYMRYNKYDLAKVMTLEMGKLISESEGEVELCADIADYFADHGAEMMEPTLLHTRANGEAKVYKQSTGVVLAVEPWNFPYYQIMRVFAPNFMAGNPMILRDAANIPWSAQTFADMIIQAGAPQGSIANLFMSYDQVADIIADPRIQGIALTGSERGGASVAKEAGQNLKKSTMELGGQDAFIVLDDANMDDVNNIAWRARLYNAGQVCTSSKRFIVMDSVYDEFLENLIKNFASVQPGDPMDNATTLAPMNTKKAKEKLQKQVDEAVAAGATVAYGNKPIDLPGQFFMPTILIDIAADNPAMHTEMFGPVAQVYRVHSEQDAIDLANNSQYGLGGIVFSGDPLHGEKVATQINTGMVYVNTFMTSLPELPFGGVKNSGYGREMSELGLMAFVNEQLVVTADRPDMNNVTGGLVKLDPTND</sequence>
<dbReference type="Gene3D" id="3.40.605.10">
    <property type="entry name" value="Aldehyde Dehydrogenase, Chain A, domain 1"/>
    <property type="match status" value="1"/>
</dbReference>
<gene>
    <name evidence="5" type="ORF">IV38_GL000896</name>
    <name evidence="6" type="ORF">IV40_GL000957</name>
</gene>
<organism evidence="6 7">
    <name type="scientific">Lactobacillus selangorensis</name>
    <dbReference type="NCBI Taxonomy" id="81857"/>
    <lineage>
        <taxon>Bacteria</taxon>
        <taxon>Bacillati</taxon>
        <taxon>Bacillota</taxon>
        <taxon>Bacilli</taxon>
        <taxon>Lactobacillales</taxon>
        <taxon>Lactobacillaceae</taxon>
        <taxon>Lactobacillus</taxon>
    </lineage>
</organism>
<dbReference type="SUPFAM" id="SSF53720">
    <property type="entry name" value="ALDH-like"/>
    <property type="match status" value="1"/>
</dbReference>
<dbReference type="InterPro" id="IPR016163">
    <property type="entry name" value="Ald_DH_C"/>
</dbReference>
<dbReference type="FunFam" id="3.40.309.10:FF:000009">
    <property type="entry name" value="Aldehyde dehydrogenase A"/>
    <property type="match status" value="1"/>
</dbReference>
<evidence type="ECO:0000313" key="6">
    <source>
        <dbReference type="EMBL" id="KRN32897.1"/>
    </source>
</evidence>
<keyword evidence="7" id="KW-1185">Reference proteome</keyword>
<keyword evidence="2" id="KW-0521">NADP</keyword>
<keyword evidence="3" id="KW-0560">Oxidoreductase</keyword>
<dbReference type="Proteomes" id="UP000051751">
    <property type="component" value="Unassembled WGS sequence"/>
</dbReference>
<evidence type="ECO:0000256" key="2">
    <source>
        <dbReference type="ARBA" id="ARBA00022857"/>
    </source>
</evidence>
<dbReference type="CDD" id="cd07100">
    <property type="entry name" value="ALDH_SSADH1_GabD1"/>
    <property type="match status" value="1"/>
</dbReference>